<dbReference type="AlphaFoldDB" id="A0A316W5D3"/>
<dbReference type="InParanoid" id="A0A316W5D3"/>
<reference evidence="1 2" key="1">
    <citation type="journal article" date="2018" name="Mol. Biol. Evol.">
        <title>Broad Genomic Sampling Reveals a Smut Pathogenic Ancestry of the Fungal Clade Ustilaginomycotina.</title>
        <authorList>
            <person name="Kijpornyongpan T."/>
            <person name="Mondo S.J."/>
            <person name="Barry K."/>
            <person name="Sandor L."/>
            <person name="Lee J."/>
            <person name="Lipzen A."/>
            <person name="Pangilinan J."/>
            <person name="LaButti K."/>
            <person name="Hainaut M."/>
            <person name="Henrissat B."/>
            <person name="Grigoriev I.V."/>
            <person name="Spatafora J.W."/>
            <person name="Aime M.C."/>
        </authorList>
    </citation>
    <scope>NUCLEOTIDE SEQUENCE [LARGE SCALE GENOMIC DNA]</scope>
    <source>
        <strain evidence="1 2">MCA 4658</strain>
    </source>
</reference>
<evidence type="ECO:0000313" key="2">
    <source>
        <dbReference type="Proteomes" id="UP000245783"/>
    </source>
</evidence>
<proteinExistence type="predicted"/>
<protein>
    <submittedName>
        <fullName evidence="1">Uncharacterized protein</fullName>
    </submittedName>
</protein>
<keyword evidence="2" id="KW-1185">Reference proteome</keyword>
<dbReference type="RefSeq" id="XP_025371994.1">
    <property type="nucleotide sequence ID" value="XM_025511212.1"/>
</dbReference>
<organism evidence="1 2">
    <name type="scientific">Ceraceosorus guamensis</name>
    <dbReference type="NCBI Taxonomy" id="1522189"/>
    <lineage>
        <taxon>Eukaryota</taxon>
        <taxon>Fungi</taxon>
        <taxon>Dikarya</taxon>
        <taxon>Basidiomycota</taxon>
        <taxon>Ustilaginomycotina</taxon>
        <taxon>Exobasidiomycetes</taxon>
        <taxon>Ceraceosorales</taxon>
        <taxon>Ceraceosoraceae</taxon>
        <taxon>Ceraceosorus</taxon>
    </lineage>
</organism>
<evidence type="ECO:0000313" key="1">
    <source>
        <dbReference type="EMBL" id="PWN44834.1"/>
    </source>
</evidence>
<sequence>MSTASRSFSCTVPSIRNRYAICALTLLYHSASCAFRALHAETRYKMMDVSQWVERVAAKSGAVCALMRRYGTHACILWVRAHPPTFRTGMASRGWLDCVTAEKGIASQS</sequence>
<dbReference type="Proteomes" id="UP000245783">
    <property type="component" value="Unassembled WGS sequence"/>
</dbReference>
<accession>A0A316W5D3</accession>
<dbReference type="GeneID" id="37033082"/>
<dbReference type="EMBL" id="KZ819358">
    <property type="protein sequence ID" value="PWN44834.1"/>
    <property type="molecule type" value="Genomic_DNA"/>
</dbReference>
<gene>
    <name evidence="1" type="ORF">IE81DRAFT_240081</name>
</gene>
<name>A0A316W5D3_9BASI</name>